<evidence type="ECO:0000313" key="9">
    <source>
        <dbReference type="EMBL" id="MCD7458821.1"/>
    </source>
</evidence>
<dbReference type="PANTHER" id="PTHR31985:SF180">
    <property type="entry name" value="ETHYLENE-RESPONSIVE TRANSCRIPTION FACTOR ERF039-LIKE"/>
    <property type="match status" value="1"/>
</dbReference>
<keyword evidence="10" id="KW-1185">Reference proteome</keyword>
<comment type="caution">
    <text evidence="9">The sequence shown here is derived from an EMBL/GenBank/DDBJ whole genome shotgun (WGS) entry which is preliminary data.</text>
</comment>
<dbReference type="EMBL" id="JACEIK010000543">
    <property type="protein sequence ID" value="MCD7458821.1"/>
    <property type="molecule type" value="Genomic_DNA"/>
</dbReference>
<dbReference type="Gene3D" id="3.30.730.10">
    <property type="entry name" value="AP2/ERF domain"/>
    <property type="match status" value="1"/>
</dbReference>
<sequence length="257" mass="29548">MENQEEIINLETLADHDYRHDFFSNTSTNGLPFSSSFSSSNALISKKCQSSKKNQEFILNEEKKKKKRNEDYDKHPTYRGVRKRSWGKWVSEIREPKKKSRIWLGTYPTAQMAARAHDVAALAIKGCSVYLNFPHLTDQYPRPASTSPKDIRAAATKAAAITFSEENEEEEEVVQAKPNRAELLSSHLSTKLFLDNSEESLNSPSRENDDDTFFDLPDLSVDVVDQNDRYWCTMSTWQQLVGADTTVYQLDEPFFWD</sequence>
<dbReference type="InterPro" id="IPR036955">
    <property type="entry name" value="AP2/ERF_dom_sf"/>
</dbReference>
<dbReference type="SUPFAM" id="SSF54171">
    <property type="entry name" value="DNA-binding domain"/>
    <property type="match status" value="1"/>
</dbReference>
<evidence type="ECO:0000256" key="5">
    <source>
        <dbReference type="ARBA" id="ARBA00023163"/>
    </source>
</evidence>
<evidence type="ECO:0000256" key="6">
    <source>
        <dbReference type="ARBA" id="ARBA00023242"/>
    </source>
</evidence>
<protein>
    <recommendedName>
        <fullName evidence="8">AP2/ERF domain-containing protein</fullName>
    </recommendedName>
</protein>
<evidence type="ECO:0000259" key="8">
    <source>
        <dbReference type="PROSITE" id="PS51032"/>
    </source>
</evidence>
<dbReference type="CDD" id="cd00018">
    <property type="entry name" value="AP2"/>
    <property type="match status" value="1"/>
</dbReference>
<keyword evidence="6" id="KW-0539">Nucleus</keyword>
<comment type="similarity">
    <text evidence="7">Belongs to the AP2/ERF transcription factor family. ERF subfamily.</text>
</comment>
<dbReference type="SMART" id="SM00380">
    <property type="entry name" value="AP2"/>
    <property type="match status" value="1"/>
</dbReference>
<keyword evidence="2" id="KW-0805">Transcription regulation</keyword>
<name>A0ABS8SIX2_DATST</name>
<dbReference type="Proteomes" id="UP000823775">
    <property type="component" value="Unassembled WGS sequence"/>
</dbReference>
<reference evidence="9 10" key="1">
    <citation type="journal article" date="2021" name="BMC Genomics">
        <title>Datura genome reveals duplications of psychoactive alkaloid biosynthetic genes and high mutation rate following tissue culture.</title>
        <authorList>
            <person name="Rajewski A."/>
            <person name="Carter-House D."/>
            <person name="Stajich J."/>
            <person name="Litt A."/>
        </authorList>
    </citation>
    <scope>NUCLEOTIDE SEQUENCE [LARGE SCALE GENOMIC DNA]</scope>
    <source>
        <strain evidence="9">AR-01</strain>
    </source>
</reference>
<keyword evidence="5" id="KW-0804">Transcription</keyword>
<proteinExistence type="inferred from homology"/>
<dbReference type="PANTHER" id="PTHR31985">
    <property type="entry name" value="ETHYLENE-RESPONSIVE TRANSCRIPTION FACTOR ERF042-RELATED"/>
    <property type="match status" value="1"/>
</dbReference>
<comment type="subcellular location">
    <subcellularLocation>
        <location evidence="1">Nucleus</location>
    </subcellularLocation>
</comment>
<dbReference type="InterPro" id="IPR051032">
    <property type="entry name" value="AP2/ERF_TF_ERF_subfamily"/>
</dbReference>
<evidence type="ECO:0000256" key="3">
    <source>
        <dbReference type="ARBA" id="ARBA00023125"/>
    </source>
</evidence>
<keyword evidence="4" id="KW-0010">Activator</keyword>
<organism evidence="9 10">
    <name type="scientific">Datura stramonium</name>
    <name type="common">Jimsonweed</name>
    <name type="synonym">Common thornapple</name>
    <dbReference type="NCBI Taxonomy" id="4076"/>
    <lineage>
        <taxon>Eukaryota</taxon>
        <taxon>Viridiplantae</taxon>
        <taxon>Streptophyta</taxon>
        <taxon>Embryophyta</taxon>
        <taxon>Tracheophyta</taxon>
        <taxon>Spermatophyta</taxon>
        <taxon>Magnoliopsida</taxon>
        <taxon>eudicotyledons</taxon>
        <taxon>Gunneridae</taxon>
        <taxon>Pentapetalae</taxon>
        <taxon>asterids</taxon>
        <taxon>lamiids</taxon>
        <taxon>Solanales</taxon>
        <taxon>Solanaceae</taxon>
        <taxon>Solanoideae</taxon>
        <taxon>Datureae</taxon>
        <taxon>Datura</taxon>
    </lineage>
</organism>
<evidence type="ECO:0000313" key="10">
    <source>
        <dbReference type="Proteomes" id="UP000823775"/>
    </source>
</evidence>
<evidence type="ECO:0000256" key="4">
    <source>
        <dbReference type="ARBA" id="ARBA00023159"/>
    </source>
</evidence>
<feature type="domain" description="AP2/ERF" evidence="8">
    <location>
        <begin position="77"/>
        <end position="134"/>
    </location>
</feature>
<dbReference type="InterPro" id="IPR016177">
    <property type="entry name" value="DNA-bd_dom_sf"/>
</dbReference>
<accession>A0ABS8SIX2</accession>
<evidence type="ECO:0000256" key="7">
    <source>
        <dbReference type="ARBA" id="ARBA00024343"/>
    </source>
</evidence>
<evidence type="ECO:0000256" key="2">
    <source>
        <dbReference type="ARBA" id="ARBA00023015"/>
    </source>
</evidence>
<keyword evidence="3" id="KW-0238">DNA-binding</keyword>
<dbReference type="PRINTS" id="PR00367">
    <property type="entry name" value="ETHRSPELEMNT"/>
</dbReference>
<dbReference type="PROSITE" id="PS51032">
    <property type="entry name" value="AP2_ERF"/>
    <property type="match status" value="1"/>
</dbReference>
<gene>
    <name evidence="9" type="ORF">HAX54_039287</name>
</gene>
<dbReference type="InterPro" id="IPR001471">
    <property type="entry name" value="AP2/ERF_dom"/>
</dbReference>
<evidence type="ECO:0000256" key="1">
    <source>
        <dbReference type="ARBA" id="ARBA00004123"/>
    </source>
</evidence>
<dbReference type="Pfam" id="PF00847">
    <property type="entry name" value="AP2"/>
    <property type="match status" value="1"/>
</dbReference>